<evidence type="ECO:0000256" key="4">
    <source>
        <dbReference type="ARBA" id="ARBA00023002"/>
    </source>
</evidence>
<comment type="similarity">
    <text evidence="5">Belongs to the L2HGDH family.</text>
</comment>
<sequence>MDYRVTVIGAGVVGLAVSRELSDRFDNVLIIDQEESFGRGISSRNSEVVHSGLYYKQNSLKADLCIKGQGLLYNYCSEKSIPHNICGKLIVAQGSIGKRKLTELLANAERNGAQGGKLCNKDEISALEPHVHAEYGLYFPRSGVVDSHQFMLNLEHDSKVNGVDTVYKVEVKKIKKIKGG</sequence>
<keyword evidence="4" id="KW-0560">Oxidoreductase</keyword>
<evidence type="ECO:0000256" key="1">
    <source>
        <dbReference type="ARBA" id="ARBA00001974"/>
    </source>
</evidence>
<dbReference type="PANTHER" id="PTHR43104">
    <property type="entry name" value="L-2-HYDROXYGLUTARATE DEHYDROGENASE, MITOCHONDRIAL"/>
    <property type="match status" value="1"/>
</dbReference>
<dbReference type="Gene3D" id="3.50.50.60">
    <property type="entry name" value="FAD/NAD(P)-binding domain"/>
    <property type="match status" value="1"/>
</dbReference>
<dbReference type="SUPFAM" id="SSF51905">
    <property type="entry name" value="FAD/NAD(P)-binding domain"/>
    <property type="match status" value="1"/>
</dbReference>
<dbReference type="EMBL" id="UINC01165223">
    <property type="protein sequence ID" value="SVD66500.1"/>
    <property type="molecule type" value="Genomic_DNA"/>
</dbReference>
<protein>
    <recommendedName>
        <fullName evidence="6">FAD dependent oxidoreductase domain-containing protein</fullName>
    </recommendedName>
</protein>
<name>A0A382X6J8_9ZZZZ</name>
<evidence type="ECO:0000256" key="3">
    <source>
        <dbReference type="ARBA" id="ARBA00022827"/>
    </source>
</evidence>
<feature type="domain" description="FAD dependent oxidoreductase" evidence="6">
    <location>
        <begin position="4"/>
        <end position="177"/>
    </location>
</feature>
<organism evidence="7">
    <name type="scientific">marine metagenome</name>
    <dbReference type="NCBI Taxonomy" id="408172"/>
    <lineage>
        <taxon>unclassified sequences</taxon>
        <taxon>metagenomes</taxon>
        <taxon>ecological metagenomes</taxon>
    </lineage>
</organism>
<accession>A0A382X6J8</accession>
<evidence type="ECO:0000259" key="6">
    <source>
        <dbReference type="Pfam" id="PF01266"/>
    </source>
</evidence>
<proteinExistence type="inferred from homology"/>
<dbReference type="InterPro" id="IPR006076">
    <property type="entry name" value="FAD-dep_OxRdtase"/>
</dbReference>
<dbReference type="InterPro" id="IPR036188">
    <property type="entry name" value="FAD/NAD-bd_sf"/>
</dbReference>
<keyword evidence="3" id="KW-0274">FAD</keyword>
<dbReference type="GO" id="GO:0047545">
    <property type="term" value="F:(S)-2-hydroxyglutarate dehydrogenase activity"/>
    <property type="evidence" value="ECO:0007669"/>
    <property type="project" value="TreeGrafter"/>
</dbReference>
<dbReference type="AlphaFoldDB" id="A0A382X6J8"/>
<comment type="cofactor">
    <cofactor evidence="1">
        <name>FAD</name>
        <dbReference type="ChEBI" id="CHEBI:57692"/>
    </cofactor>
</comment>
<reference evidence="7" key="1">
    <citation type="submission" date="2018-05" db="EMBL/GenBank/DDBJ databases">
        <authorList>
            <person name="Lanie J.A."/>
            <person name="Ng W.-L."/>
            <person name="Kazmierczak K.M."/>
            <person name="Andrzejewski T.M."/>
            <person name="Davidsen T.M."/>
            <person name="Wayne K.J."/>
            <person name="Tettelin H."/>
            <person name="Glass J.I."/>
            <person name="Rusch D."/>
            <person name="Podicherti R."/>
            <person name="Tsui H.-C.T."/>
            <person name="Winkler M.E."/>
        </authorList>
    </citation>
    <scope>NUCLEOTIDE SEQUENCE</scope>
</reference>
<dbReference type="Pfam" id="PF01266">
    <property type="entry name" value="DAO"/>
    <property type="match status" value="1"/>
</dbReference>
<dbReference type="PANTHER" id="PTHR43104:SF4">
    <property type="entry name" value="L-2-HYDROXYGLUTARATE DEHYDROGENASE, MITOCHONDRIAL"/>
    <property type="match status" value="1"/>
</dbReference>
<dbReference type="Gene3D" id="3.30.9.10">
    <property type="entry name" value="D-Amino Acid Oxidase, subunit A, domain 2"/>
    <property type="match status" value="1"/>
</dbReference>
<evidence type="ECO:0000256" key="5">
    <source>
        <dbReference type="ARBA" id="ARBA00037941"/>
    </source>
</evidence>
<gene>
    <name evidence="7" type="ORF">METZ01_LOCUS419354</name>
</gene>
<feature type="non-terminal residue" evidence="7">
    <location>
        <position position="180"/>
    </location>
</feature>
<evidence type="ECO:0000256" key="2">
    <source>
        <dbReference type="ARBA" id="ARBA00022630"/>
    </source>
</evidence>
<keyword evidence="2" id="KW-0285">Flavoprotein</keyword>
<evidence type="ECO:0000313" key="7">
    <source>
        <dbReference type="EMBL" id="SVD66500.1"/>
    </source>
</evidence>